<feature type="domain" description="OLD protein-like TOPRIM" evidence="1">
    <location>
        <begin position="60"/>
        <end position="136"/>
    </location>
</feature>
<evidence type="ECO:0000313" key="3">
    <source>
        <dbReference type="Proteomes" id="UP000740830"/>
    </source>
</evidence>
<keyword evidence="3" id="KW-1185">Reference proteome</keyword>
<dbReference type="EMBL" id="JAHLDG010000006">
    <property type="protein sequence ID" value="MBU3219470.1"/>
    <property type="molecule type" value="Genomic_DNA"/>
</dbReference>
<reference evidence="2 3" key="1">
    <citation type="submission" date="2021-06" db="EMBL/GenBank/DDBJ databases">
        <title>Clostridia strains as spoilage organisms.</title>
        <authorList>
            <person name="Wambui J."/>
            <person name="Stephan R."/>
            <person name="Stevens M.J.A."/>
        </authorList>
    </citation>
    <scope>NUCLEOTIDE SEQUENCE [LARGE SCALE GENOMIC DNA]</scope>
    <source>
        <strain evidence="2 3">CM013</strain>
    </source>
</reference>
<gene>
    <name evidence="2" type="ORF">KPL27_05040</name>
</gene>
<dbReference type="InterPro" id="IPR034139">
    <property type="entry name" value="TOPRIM_OLD"/>
</dbReference>
<evidence type="ECO:0000313" key="2">
    <source>
        <dbReference type="EMBL" id="MBU3219470.1"/>
    </source>
</evidence>
<protein>
    <recommendedName>
        <fullName evidence="1">OLD protein-like TOPRIM domain-containing protein</fullName>
    </recommendedName>
</protein>
<dbReference type="Pfam" id="PF20469">
    <property type="entry name" value="OLD-like_TOPRIM"/>
    <property type="match status" value="1"/>
</dbReference>
<sequence>MIRIEFDEVLKQTVVKYNKAKEDFNSDIKTCEVEDNELIERIRDYNNYIKIIEPNLNKIIFSRKVVLVEGSNDMMVYKKVIRKKVLEISSDLKFADTYLNFNNMSIIPHHGKITALILVKSCKHLGLDYFVINDFDFNYNFIDKLNYESEEDFKNSDFYKL</sequence>
<evidence type="ECO:0000259" key="1">
    <source>
        <dbReference type="Pfam" id="PF20469"/>
    </source>
</evidence>
<proteinExistence type="predicted"/>
<accession>A0ABS6C1Y2</accession>
<comment type="caution">
    <text evidence="2">The sequence shown here is derived from an EMBL/GenBank/DDBJ whole genome shotgun (WGS) entry which is preliminary data.</text>
</comment>
<dbReference type="RefSeq" id="WP_216131510.1">
    <property type="nucleotide sequence ID" value="NZ_JAHLDG010000006.1"/>
</dbReference>
<dbReference type="Proteomes" id="UP000740830">
    <property type="component" value="Unassembled WGS sequence"/>
</dbReference>
<organism evidence="2 3">
    <name type="scientific">Clostridium algidicarnis</name>
    <dbReference type="NCBI Taxonomy" id="37659"/>
    <lineage>
        <taxon>Bacteria</taxon>
        <taxon>Bacillati</taxon>
        <taxon>Bacillota</taxon>
        <taxon>Clostridia</taxon>
        <taxon>Eubacteriales</taxon>
        <taxon>Clostridiaceae</taxon>
        <taxon>Clostridium</taxon>
    </lineage>
</organism>
<name>A0ABS6C1Y2_9CLOT</name>